<sequence>MASITIFGKGSMGSAIGSNFEAAGNEVAYLTKDMPVEQLGEIVVLSVPYPAIAGILAAHRDLFAGKIVIDITNPLNFETFDSLVVPPDSSAAAEIAKEIPDASVIKAFNTTFAATLATKKVAGAHPTTVLLASDDQEAKDKLIAALEGSGLAFIDAGSLKRARELEAMGFLQITLAAADKISWTGGFGIFK</sequence>
<dbReference type="PANTHER" id="PTHR14239">
    <property type="entry name" value="DUDULIN-RELATED"/>
    <property type="match status" value="1"/>
</dbReference>
<dbReference type="Proteomes" id="UP000076878">
    <property type="component" value="Unassembled WGS sequence"/>
</dbReference>
<dbReference type="InterPro" id="IPR036291">
    <property type="entry name" value="NAD(P)-bd_dom_sf"/>
</dbReference>
<evidence type="ECO:0000313" key="3">
    <source>
        <dbReference type="Proteomes" id="UP000076878"/>
    </source>
</evidence>
<proteinExistence type="predicted"/>
<organism evidence="1 3">
    <name type="scientific">Trichococcus ilyis</name>
    <dbReference type="NCBI Taxonomy" id="640938"/>
    <lineage>
        <taxon>Bacteria</taxon>
        <taxon>Bacillati</taxon>
        <taxon>Bacillota</taxon>
        <taxon>Bacilli</taxon>
        <taxon>Lactobacillales</taxon>
        <taxon>Carnobacteriaceae</taxon>
        <taxon>Trichococcus</taxon>
    </lineage>
</organism>
<protein>
    <recommendedName>
        <fullName evidence="5">Pyrroline-5-carboxylate reductase catalytic N-terminal domain-containing protein</fullName>
    </recommendedName>
</protein>
<evidence type="ECO:0000313" key="1">
    <source>
        <dbReference type="EMBL" id="CZQ95563.1"/>
    </source>
</evidence>
<dbReference type="Gene3D" id="3.40.50.720">
    <property type="entry name" value="NAD(P)-binding Rossmann-like Domain"/>
    <property type="match status" value="1"/>
</dbReference>
<dbReference type="PANTHER" id="PTHR14239:SF10">
    <property type="entry name" value="REDUCTASE"/>
    <property type="match status" value="1"/>
</dbReference>
<dbReference type="GO" id="GO:0016491">
    <property type="term" value="F:oxidoreductase activity"/>
    <property type="evidence" value="ECO:0007669"/>
    <property type="project" value="UniProtKB-KW"/>
</dbReference>
<dbReference type="EMBL" id="FNYT01000007">
    <property type="protein sequence ID" value="SEJ06734.1"/>
    <property type="molecule type" value="Genomic_DNA"/>
</dbReference>
<dbReference type="InterPro" id="IPR051267">
    <property type="entry name" value="STEAP_metalloreductase"/>
</dbReference>
<keyword evidence="4" id="KW-1185">Reference proteome</keyword>
<dbReference type="AlphaFoldDB" id="A0A143YR68"/>
<dbReference type="EMBL" id="FJNB01000008">
    <property type="protein sequence ID" value="CZQ95563.1"/>
    <property type="molecule type" value="Genomic_DNA"/>
</dbReference>
<dbReference type="Proteomes" id="UP000199280">
    <property type="component" value="Unassembled WGS sequence"/>
</dbReference>
<evidence type="ECO:0008006" key="5">
    <source>
        <dbReference type="Google" id="ProtNLM"/>
    </source>
</evidence>
<dbReference type="OrthoDB" id="9786864at2"/>
<evidence type="ECO:0000313" key="4">
    <source>
        <dbReference type="Proteomes" id="UP000199280"/>
    </source>
</evidence>
<dbReference type="RefSeq" id="WP_068622731.1">
    <property type="nucleotide sequence ID" value="NZ_FJNB01000008.1"/>
</dbReference>
<reference evidence="1 3" key="1">
    <citation type="submission" date="2016-02" db="EMBL/GenBank/DDBJ databases">
        <authorList>
            <person name="Wen L."/>
            <person name="He K."/>
            <person name="Yang H."/>
        </authorList>
    </citation>
    <scope>NUCLEOTIDE SEQUENCE [LARGE SCALE GENOMIC DNA]</scope>
    <source>
        <strain evidence="1">Trichococcus_R210</strain>
    </source>
</reference>
<dbReference type="STRING" id="640938.TR210_1314"/>
<reference evidence="2 4" key="2">
    <citation type="submission" date="2016-10" db="EMBL/GenBank/DDBJ databases">
        <authorList>
            <person name="Varghese N."/>
            <person name="Submissions S."/>
        </authorList>
    </citation>
    <scope>NUCLEOTIDE SEQUENCE [LARGE SCALE GENOMIC DNA]</scope>
    <source>
        <strain evidence="2 4">DSM 22150</strain>
    </source>
</reference>
<gene>
    <name evidence="2" type="ORF">SAMN05216375_10736</name>
    <name evidence="1" type="ORF">TR210_1314</name>
</gene>
<accession>A0A143YR68</accession>
<name>A0A143YR68_9LACT</name>
<evidence type="ECO:0000313" key="2">
    <source>
        <dbReference type="EMBL" id="SEJ06734.1"/>
    </source>
</evidence>
<dbReference type="SUPFAM" id="SSF51735">
    <property type="entry name" value="NAD(P)-binding Rossmann-fold domains"/>
    <property type="match status" value="1"/>
</dbReference>